<evidence type="ECO:0000256" key="1">
    <source>
        <dbReference type="ARBA" id="ARBA00022801"/>
    </source>
</evidence>
<evidence type="ECO:0000313" key="4">
    <source>
        <dbReference type="EMBL" id="MBZ4036697.1"/>
    </source>
</evidence>
<organism evidence="4 5">
    <name type="scientific">Flavobacterium potami</name>
    <dbReference type="NCBI Taxonomy" id="2872310"/>
    <lineage>
        <taxon>Bacteria</taxon>
        <taxon>Pseudomonadati</taxon>
        <taxon>Bacteroidota</taxon>
        <taxon>Flavobacteriia</taxon>
        <taxon>Flavobacteriales</taxon>
        <taxon>Flavobacteriaceae</taxon>
        <taxon>Flavobacterium</taxon>
    </lineage>
</organism>
<evidence type="ECO:0000259" key="2">
    <source>
        <dbReference type="Pfam" id="PF00326"/>
    </source>
</evidence>
<gene>
    <name evidence="4" type="ORF">K6T82_18145</name>
</gene>
<reference evidence="4 5" key="1">
    <citation type="journal article" date="2023" name="Antonie Van Leeuwenhoek">
        <title>Flavobacterium potami sp. nov., a multi-metal resistance genes harbouring bacterium isolated from shallow river silt.</title>
        <authorList>
            <person name="Li S."/>
            <person name="Mao S."/>
            <person name="Mu W."/>
            <person name="Guo B."/>
            <person name="Li C."/>
            <person name="Zhu Q."/>
            <person name="Hou X."/>
            <person name="Zhao Y."/>
            <person name="Wei S."/>
            <person name="Liu H."/>
            <person name="Liu A."/>
        </authorList>
    </citation>
    <scope>NUCLEOTIDE SEQUENCE [LARGE SCALE GENOMIC DNA]</scope>
    <source>
        <strain evidence="4 5">17A</strain>
    </source>
</reference>
<protein>
    <submittedName>
        <fullName evidence="4">Prolyl oligopeptidase family serine peptidase</fullName>
    </submittedName>
</protein>
<dbReference type="Pfam" id="PF00930">
    <property type="entry name" value="DPPIV_N"/>
    <property type="match status" value="1"/>
</dbReference>
<keyword evidence="5" id="KW-1185">Reference proteome</keyword>
<dbReference type="AlphaFoldDB" id="A0A9X1KS34"/>
<dbReference type="InterPro" id="IPR002469">
    <property type="entry name" value="Peptidase_S9B_N"/>
</dbReference>
<dbReference type="InterPro" id="IPR015943">
    <property type="entry name" value="WD40/YVTN_repeat-like_dom_sf"/>
</dbReference>
<dbReference type="EMBL" id="JAINUY010000006">
    <property type="protein sequence ID" value="MBZ4036697.1"/>
    <property type="molecule type" value="Genomic_DNA"/>
</dbReference>
<dbReference type="PANTHER" id="PTHR42776">
    <property type="entry name" value="SERINE PEPTIDASE S9 FAMILY MEMBER"/>
    <property type="match status" value="1"/>
</dbReference>
<evidence type="ECO:0000313" key="5">
    <source>
        <dbReference type="Proteomes" id="UP001139366"/>
    </source>
</evidence>
<dbReference type="Gene3D" id="3.40.50.1820">
    <property type="entry name" value="alpha/beta hydrolase"/>
    <property type="match status" value="1"/>
</dbReference>
<sequence>MVTESDYHLWSTLRPEKISDEGKWVSFSKTYESETDTLFVKHTHKDINYVCPNAKSGIFGSEHSFAYLRSDTLVVLDLVKGNRRFINFVNQFDFSWDAEYLIISQKNNGDGSNLTIYDKDGKISRIVKDVITYKFDPNKKSIVYVTRQMGLNAVLRIDFKNNLNSYVIAKDLTGSVTTLTWNATALALAFYVRRNDSERDEDMLYYYHLKSKELHFIGNCKEANLSKVNASSNVRLSISDDGKRVFFGMSTTMVKKTINGKVEIWNTNDKSLYTPRTESPQDYFQSVGIWWPENNFTFPINSQDVSWIALTGDQQYALIADRLQYEPQYKWIADMDYYLVDLKSGNRKLFLDKHSGYANNLSYSPDGRYIAYYRNNDWWIYNILNETRYKLTSLVETQWDSQSADPGNEVQVWGIAGWSTDGKSLLLYDSYDIWIASINSLQCHRLTYGKEEGIKYRLDSACATNNISSNYSSITAASFDLTKSLIVKGIETATANSGYYILKLKKGIEKFTSNDCAIKNLLSSKNNKTVVYLQQTFNNSPALIFRDKQNSKNTILALSNVHQKNFQWGQSKMIHFENKKKKTLNASLFYPAGYSPEKKYPMIVYIYSTVSEAKNEYVNPSLHNVMGFNISNLTSKGYFVLLPDIAYEIGNTGISAYECVSSAVEKVLSIGLVDKKRVGLIGHSFGGYEVNFIITQTGIFATAVSGSAVSDNISHYFTINTNNNMGESWRYENQQYRMGKSFYHDKEAYFKNSPIFHADNIGTPILTWQGALDENVQPTQGKEFFLALRRLGKKNVMLVYPDDGHILSKSDNQEDLTRKIEDWFGYYLKDECPKPWMNVNL</sequence>
<dbReference type="PANTHER" id="PTHR42776:SF27">
    <property type="entry name" value="DIPEPTIDYL PEPTIDASE FAMILY MEMBER 6"/>
    <property type="match status" value="1"/>
</dbReference>
<feature type="domain" description="Peptidase S9 prolyl oligopeptidase catalytic" evidence="2">
    <location>
        <begin position="661"/>
        <end position="830"/>
    </location>
</feature>
<dbReference type="GO" id="GO:0004252">
    <property type="term" value="F:serine-type endopeptidase activity"/>
    <property type="evidence" value="ECO:0007669"/>
    <property type="project" value="TreeGrafter"/>
</dbReference>
<dbReference type="InterPro" id="IPR029058">
    <property type="entry name" value="AB_hydrolase_fold"/>
</dbReference>
<dbReference type="Gene3D" id="2.130.10.10">
    <property type="entry name" value="YVTN repeat-like/Quinoprotein amine dehydrogenase"/>
    <property type="match status" value="1"/>
</dbReference>
<feature type="domain" description="Dipeptidylpeptidase IV N-terminal" evidence="3">
    <location>
        <begin position="313"/>
        <end position="393"/>
    </location>
</feature>
<proteinExistence type="predicted"/>
<keyword evidence="1" id="KW-0378">Hydrolase</keyword>
<dbReference type="Proteomes" id="UP001139366">
    <property type="component" value="Unassembled WGS sequence"/>
</dbReference>
<name>A0A9X1KS34_9FLAO</name>
<dbReference type="GO" id="GO:0006508">
    <property type="term" value="P:proteolysis"/>
    <property type="evidence" value="ECO:0007669"/>
    <property type="project" value="InterPro"/>
</dbReference>
<comment type="caution">
    <text evidence="4">The sequence shown here is derived from an EMBL/GenBank/DDBJ whole genome shotgun (WGS) entry which is preliminary data.</text>
</comment>
<accession>A0A9X1KS34</accession>
<dbReference type="InterPro" id="IPR001375">
    <property type="entry name" value="Peptidase_S9_cat"/>
</dbReference>
<dbReference type="SUPFAM" id="SSF53474">
    <property type="entry name" value="alpha/beta-Hydrolases"/>
    <property type="match status" value="1"/>
</dbReference>
<evidence type="ECO:0000259" key="3">
    <source>
        <dbReference type="Pfam" id="PF00930"/>
    </source>
</evidence>
<dbReference type="Pfam" id="PF00326">
    <property type="entry name" value="Peptidase_S9"/>
    <property type="match status" value="1"/>
</dbReference>
<dbReference type="SUPFAM" id="SSF82171">
    <property type="entry name" value="DPP6 N-terminal domain-like"/>
    <property type="match status" value="1"/>
</dbReference>